<gene>
    <name evidence="2" type="ORF">DPV69_17210</name>
</gene>
<reference evidence="2 3" key="1">
    <citation type="submission" date="2018-06" db="EMBL/GenBank/DDBJ databases">
        <title>Pedobacter endophyticus sp. nov., an endophytic bacterium isolated from a leaf of Triticum aestivum.</title>
        <authorList>
            <person name="Zhang L."/>
        </authorList>
    </citation>
    <scope>NUCLEOTIDE SEQUENCE [LARGE SCALE GENOMIC DNA]</scope>
    <source>
        <strain evidence="2 3">CM134L-2</strain>
    </source>
</reference>
<sequence length="218" mass="24414">MKKAILFGASGFVGGYLLHDLLQSDSYEEVIVVVRKPLEVQHPKLKTVIAHYETLAQYQNELVADDVFIALGTTKKKTPDEKIYYQIDHDYPVLAAQLTKANGAKSVLMVSAVGANVNSSIFYVKTKGETERDVIEVGFEHTHIFQPSMIMGNRAESRPLEKVFIGIFSVVNLLLIGKLNKYKGISAKDIAKAMFTAAQQPAEKVKVYQWKEMQHLLQ</sequence>
<evidence type="ECO:0000313" key="3">
    <source>
        <dbReference type="Proteomes" id="UP000284120"/>
    </source>
</evidence>
<evidence type="ECO:0000313" key="2">
    <source>
        <dbReference type="EMBL" id="RWU04901.1"/>
    </source>
</evidence>
<dbReference type="SUPFAM" id="SSF51735">
    <property type="entry name" value="NAD(P)-binding Rossmann-fold domains"/>
    <property type="match status" value="1"/>
</dbReference>
<dbReference type="OrthoDB" id="9798632at2"/>
<comment type="caution">
    <text evidence="2">The sequence shown here is derived from an EMBL/GenBank/DDBJ whole genome shotgun (WGS) entry which is preliminary data.</text>
</comment>
<protein>
    <submittedName>
        <fullName evidence="2">Oxidoreductase</fullName>
    </submittedName>
</protein>
<evidence type="ECO:0000259" key="1">
    <source>
        <dbReference type="Pfam" id="PF13460"/>
    </source>
</evidence>
<dbReference type="Pfam" id="PF13460">
    <property type="entry name" value="NAD_binding_10"/>
    <property type="match status" value="1"/>
</dbReference>
<feature type="domain" description="NAD(P)-binding" evidence="1">
    <location>
        <begin position="8"/>
        <end position="144"/>
    </location>
</feature>
<dbReference type="CDD" id="cd05250">
    <property type="entry name" value="CC3_like_SDR_a"/>
    <property type="match status" value="1"/>
</dbReference>
<dbReference type="InterPro" id="IPR036291">
    <property type="entry name" value="NAD(P)-bd_dom_sf"/>
</dbReference>
<dbReference type="InterPro" id="IPR016040">
    <property type="entry name" value="NAD(P)-bd_dom"/>
</dbReference>
<dbReference type="EMBL" id="SAYW01000006">
    <property type="protein sequence ID" value="RWU04901.1"/>
    <property type="molecule type" value="Genomic_DNA"/>
</dbReference>
<accession>A0A3S3PXT1</accession>
<dbReference type="RefSeq" id="WP_113648651.1">
    <property type="nucleotide sequence ID" value="NZ_QMHN01000006.1"/>
</dbReference>
<dbReference type="Proteomes" id="UP000284120">
    <property type="component" value="Unassembled WGS sequence"/>
</dbReference>
<proteinExistence type="predicted"/>
<dbReference type="PANTHER" id="PTHR14097">
    <property type="entry name" value="OXIDOREDUCTASE HTATIP2"/>
    <property type="match status" value="1"/>
</dbReference>
<dbReference type="AlphaFoldDB" id="A0A3S3PXT1"/>
<dbReference type="Gene3D" id="3.40.50.720">
    <property type="entry name" value="NAD(P)-binding Rossmann-like Domain"/>
    <property type="match status" value="1"/>
</dbReference>
<organism evidence="2 3">
    <name type="scientific">Pedobacter chitinilyticus</name>
    <dbReference type="NCBI Taxonomy" id="2233776"/>
    <lineage>
        <taxon>Bacteria</taxon>
        <taxon>Pseudomonadati</taxon>
        <taxon>Bacteroidota</taxon>
        <taxon>Sphingobacteriia</taxon>
        <taxon>Sphingobacteriales</taxon>
        <taxon>Sphingobacteriaceae</taxon>
        <taxon>Pedobacter</taxon>
    </lineage>
</organism>
<name>A0A3S3PXT1_9SPHI</name>
<dbReference type="PANTHER" id="PTHR14097:SF7">
    <property type="entry name" value="OXIDOREDUCTASE HTATIP2"/>
    <property type="match status" value="1"/>
</dbReference>
<keyword evidence="3" id="KW-1185">Reference proteome</keyword>